<keyword evidence="6" id="KW-0067">ATP-binding</keyword>
<dbReference type="GO" id="GO:0005524">
    <property type="term" value="F:ATP binding"/>
    <property type="evidence" value="ECO:0007669"/>
    <property type="project" value="UniProtKB-KW"/>
</dbReference>
<feature type="domain" description="AAA+ ATPase" evidence="10">
    <location>
        <begin position="23"/>
        <end position="175"/>
    </location>
</feature>
<dbReference type="SMART" id="SM00382">
    <property type="entry name" value="AAA"/>
    <property type="match status" value="6"/>
</dbReference>
<dbReference type="InterPro" id="IPR011704">
    <property type="entry name" value="ATPase_dyneun-rel_AAA"/>
</dbReference>
<evidence type="ECO:0000256" key="7">
    <source>
        <dbReference type="ARBA" id="ARBA00023186"/>
    </source>
</evidence>
<dbReference type="GO" id="GO:0000055">
    <property type="term" value="P:ribosomal large subunit export from nucleus"/>
    <property type="evidence" value="ECO:0007669"/>
    <property type="project" value="TreeGrafter"/>
</dbReference>
<evidence type="ECO:0000313" key="11">
    <source>
        <dbReference type="EMBL" id="GAU94611.1"/>
    </source>
</evidence>
<dbReference type="GO" id="GO:0000027">
    <property type="term" value="P:ribosomal large subunit assembly"/>
    <property type="evidence" value="ECO:0007669"/>
    <property type="project" value="TreeGrafter"/>
</dbReference>
<dbReference type="FunFam" id="3.40.50.300:FF:004102">
    <property type="entry name" value="Uncharacterized protein"/>
    <property type="match status" value="1"/>
</dbReference>
<dbReference type="PANTHER" id="PTHR48103:SF2">
    <property type="entry name" value="MIDASIN"/>
    <property type="match status" value="1"/>
</dbReference>
<keyword evidence="5" id="KW-0547">Nucleotide-binding</keyword>
<dbReference type="SUPFAM" id="SSF52540">
    <property type="entry name" value="P-loop containing nucleoside triphosphate hydrolases"/>
    <property type="match status" value="6"/>
</dbReference>
<name>A0A1D1UYU6_RAMVA</name>
<evidence type="ECO:0000256" key="6">
    <source>
        <dbReference type="ARBA" id="ARBA00022840"/>
    </source>
</evidence>
<dbReference type="FunFam" id="3.40.50.300:FF:001384">
    <property type="entry name" value="Midasin"/>
    <property type="match status" value="1"/>
</dbReference>
<dbReference type="FunFam" id="3.40.50.300:FF:000582">
    <property type="entry name" value="Midasin"/>
    <property type="match status" value="1"/>
</dbReference>
<protein>
    <recommendedName>
        <fullName evidence="4">Midasin</fullName>
    </recommendedName>
</protein>
<feature type="domain" description="AAA+ ATPase" evidence="10">
    <location>
        <begin position="769"/>
        <end position="918"/>
    </location>
</feature>
<dbReference type="CDD" id="cd00009">
    <property type="entry name" value="AAA"/>
    <property type="match status" value="2"/>
</dbReference>
<organism evidence="11 12">
    <name type="scientific">Ramazzottius varieornatus</name>
    <name type="common">Water bear</name>
    <name type="synonym">Tardigrade</name>
    <dbReference type="NCBI Taxonomy" id="947166"/>
    <lineage>
        <taxon>Eukaryota</taxon>
        <taxon>Metazoa</taxon>
        <taxon>Ecdysozoa</taxon>
        <taxon>Tardigrada</taxon>
        <taxon>Eutardigrada</taxon>
        <taxon>Parachela</taxon>
        <taxon>Hypsibioidea</taxon>
        <taxon>Ramazzottiidae</taxon>
        <taxon>Ramazzottius</taxon>
    </lineage>
</organism>
<dbReference type="PANTHER" id="PTHR48103">
    <property type="entry name" value="MIDASIN-RELATED"/>
    <property type="match status" value="1"/>
</dbReference>
<evidence type="ECO:0000256" key="4">
    <source>
        <dbReference type="ARBA" id="ARBA00017143"/>
    </source>
</evidence>
<evidence type="ECO:0000256" key="2">
    <source>
        <dbReference type="ARBA" id="ARBA00004642"/>
    </source>
</evidence>
<proteinExistence type="inferred from homology"/>
<evidence type="ECO:0000256" key="1">
    <source>
        <dbReference type="ARBA" id="ARBA00004604"/>
    </source>
</evidence>
<reference evidence="11 12" key="1">
    <citation type="journal article" date="2016" name="Nat. Commun.">
        <title>Extremotolerant tardigrade genome and improved radiotolerance of human cultured cells by tardigrade-unique protein.</title>
        <authorList>
            <person name="Hashimoto T."/>
            <person name="Horikawa D.D."/>
            <person name="Saito Y."/>
            <person name="Kuwahara H."/>
            <person name="Kozuka-Hata H."/>
            <person name="Shin-I T."/>
            <person name="Minakuchi Y."/>
            <person name="Ohishi K."/>
            <person name="Motoyama A."/>
            <person name="Aizu T."/>
            <person name="Enomoto A."/>
            <person name="Kondo K."/>
            <person name="Tanaka S."/>
            <person name="Hara Y."/>
            <person name="Koshikawa S."/>
            <person name="Sagara H."/>
            <person name="Miura T."/>
            <person name="Yokobori S."/>
            <person name="Miyagawa K."/>
            <person name="Suzuki Y."/>
            <person name="Kubo T."/>
            <person name="Oyama M."/>
            <person name="Kohara Y."/>
            <person name="Fujiyama A."/>
            <person name="Arakawa K."/>
            <person name="Katayama T."/>
            <person name="Toyoda A."/>
            <person name="Kunieda T."/>
        </authorList>
    </citation>
    <scope>NUCLEOTIDE SEQUENCE [LARGE SCALE GENOMIC DNA]</scope>
    <source>
        <strain evidence="11 12">YOKOZUNA-1</strain>
    </source>
</reference>
<dbReference type="GO" id="GO:0030687">
    <property type="term" value="C:preribosome, large subunit precursor"/>
    <property type="evidence" value="ECO:0007669"/>
    <property type="project" value="TreeGrafter"/>
</dbReference>
<dbReference type="Pfam" id="PF17865">
    <property type="entry name" value="AAA_lid_5"/>
    <property type="match status" value="1"/>
</dbReference>
<dbReference type="InterPro" id="IPR027417">
    <property type="entry name" value="P-loop_NTPase"/>
</dbReference>
<dbReference type="Gene3D" id="3.40.50.300">
    <property type="entry name" value="P-loop containing nucleotide triphosphate hydrolases"/>
    <property type="match status" value="6"/>
</dbReference>
<evidence type="ECO:0000259" key="10">
    <source>
        <dbReference type="SMART" id="SM00382"/>
    </source>
</evidence>
<sequence length="2460" mass="274634">MDFIISESLQKEVLDSLRLYIKHNKPVLLSGAVGSGKSSLLRHVAALSGRKAPLQLLTIQLSRDLDSKALLGSYHCTQVGTEFQWVPGLLTMAVMHSSWLVLEDIDQASVDLMSVLLPVMQRRVLHIPEVGRTIPVGNEFRLFATSRMATSALPTLHSDTILLSHFKHLHMPQMPWNELSTITNQVFPNLSLILPRLLEIFQLLSGCDTVELDFALKRAIHARASLLRDFFRLCRRLSKYAAANSMERIGDVFLDVFCCCCAFISDSTNRLELAKRLGAILGLSNTDVEFYVSKRSVTLARREEEQKLTVGHTDLPINADQSNTTDSSESSLQSTDDRYTSFSLHGSALRLIDQLAVCVANKEFPLLVGETGTGKTTVFQFLAQMCNRRLHVINLSHQSEMGDLVGGYKPVEFSLLVAPVKDAFLQLFAGSFSVMENERFLSNFHSAFVQKNYAVLVKGMRHITNSALRRKKSKDGGVDGKEQAWTEFDQRLTQLEQQFTLSQKSLLFSFLEGKLVTSYREGDWVLLDEINLASPEVLAGLHSFLDSSVDSFILSEKGEGEIVRRHKDFRVMACMNPATDVGKRDLPIEVRSRATEIFCDDLTERAEVAKMVVAYLSEVVDEAIVHKTVELYFRLREKAEKELVDDSNRKVHYSLRTFTRALQFAAKVASSPGLLLRHLYEGFCLSYLTQLNRLSQLVVKDLLVKTLFDPTTHNLLSLPLPKPSSGQFVQVQGYWLPRGTLPVVDDASYILTETVQSNLAEISRAISAGQLPVLLQGETSVGKTSMITWLAKKTGNKCVRINNHQHTDIQDYIGSWQSDQEGKLLFREGVLLQAMRKGFWIILDELNLASSDVLEALNRLLDANRELFVAECQQSVKAHPHFMLFGTQNPPGYYGGRQTLSRAFRNRFIEIHFGEIPAKELQEILHQRGALPPAYAKKMIDVMLELQAIRKMSGIFAGKQGFITLRDLFRWAERYRLTAAPKDAAFFDWEQHLADHGFLLLAGRVRKAEEAAVVKATMEKHFKRIVDEEALFGASTSPLASSTAGTLLSFTNFSARSADFSHLVWTSNLKRLVALAGSALAYGEAVLLVGETGCGKTTISQVYAQLQKSQLFSLNCHMNTETSDFLGGLRPARKEGSLKLFEWKDGVLLQAMKEGGVLLLDEISLADDSVLERINSVLEPARTIVLTEKGGDNEELQADKAFRFVATMNPGGDFGKKELSAALRNRFTEVWCTNLSVPHDVRMILHHNLMRKGSFVMEEAAKTKLVNCMVDFIVWLKEQNTRMMVSSRDVMMWMAFINQFLEGGTERALVATSVKEPFLAYYHATSMVFGSHPQVGTTKNSLGWTWEQSIDKFVHSQTNTDDQDGGMGKTEPVLLDSEERFGVEPFFMTKRIACAGDSSRYCFDSRSVRQNVMRILRSLVVTRGILLEGPPGVGKTSTVQALAAKTGYQVVRINLSEQTDISDLFGADMPVEGETAQFAWQDGPFLQAMKKGAWILLDELNLASQSVLEGLNACLDHRSQVFIPELGRTFTVNTDSTRIFACQNPLNQGSGRKGLPASFLNRFTQVYIEPLLEADLLAICLTAFPTLPADHVASLLHFNAEVEELVRSSKLGSSGQPWEFNLRDVMRCCELATKHSHNGDPQGQTEWQNALLDLVYVGRFRTEEDRRKVAQLAADFGLVFSSTDLPRRFLKTELTDKCLLVGCCQLARHDLSVLPSDKLQLLHSQSAVMEKLALCVEHKFVSILVGHSGVGKSSLVEALACLTGRKLRLFSMNSATDAAELLGGFEQRVVSARTTSKVTFEWRNSEVVEAMLAGEWLLIDNSNLCNPAVLDRLNSVLEPAGQLLLSERGSVAGEMVVVRPAEGFRLFLTVNPQYGELSRAMRNRGVEIFVDESISRRDSLCLLVNEGLEDGLAANLADICQDLGVNLEQVRNVGEEVAMRLDEGCSLDMERAFKAALPNATISNDRLKALVAPSLKSPRLVPFPVVLVDLLRHRLERTIQRKFNALGLVTELIEKKSTNVVVSSSLNLLAAWLLGLSLKENGEAGVMAMVDTMVGDGRLTLSTGVGLLREVEWGVEALLGFEWKQRVMDVLERVMAGQGLHQSSDQRLRVLLDFVHMWAEAVAHKLVSNKEKSLEKEDNYRAMVAALWLRSLMTVVDLSWQSKGGEMDGVNVALLWRLVSKEVVAVTEGLAAVGSPQSAALHSARGRLNEDLCSEESLLSGQNRQKLGGDEPFKSKDDFDRMAQLRRSSDPTQVARLLPTILPFHQAGSMGGSRVEGRLWRLLQLAFCLKRQRSLRHFVADSSGTMVQRQEGLRELMDTTESLPWVIRQMALLLKPATLTLSLLQQSSLHFALMWPFRREAYTDTAQAMIFDCNGDTLWSKEVMVQLTNGASLLERSKLPIETLWRLGDAEVHVQRLKELQMVLWKQLLDKEGGKGYDNGTLKFPSIFRLARFQLLFVFN</sequence>
<accession>A0A1D1UYU6</accession>
<evidence type="ECO:0000256" key="3">
    <source>
        <dbReference type="ARBA" id="ARBA00007188"/>
    </source>
</evidence>
<dbReference type="Proteomes" id="UP000186922">
    <property type="component" value="Unassembled WGS sequence"/>
</dbReference>
<evidence type="ECO:0000313" key="12">
    <source>
        <dbReference type="Proteomes" id="UP000186922"/>
    </source>
</evidence>
<dbReference type="STRING" id="947166.A0A1D1UYU6"/>
<dbReference type="EMBL" id="BDGG01000002">
    <property type="protein sequence ID" value="GAU94611.1"/>
    <property type="molecule type" value="Genomic_DNA"/>
</dbReference>
<evidence type="ECO:0000256" key="9">
    <source>
        <dbReference type="SAM" id="MobiDB-lite"/>
    </source>
</evidence>
<dbReference type="OrthoDB" id="422220at2759"/>
<comment type="caution">
    <text evidence="11">The sequence shown here is derived from an EMBL/GenBank/DDBJ whole genome shotgun (WGS) entry which is preliminary data.</text>
</comment>
<dbReference type="GO" id="GO:0005730">
    <property type="term" value="C:nucleolus"/>
    <property type="evidence" value="ECO:0007669"/>
    <property type="project" value="UniProtKB-SubCell"/>
</dbReference>
<evidence type="ECO:0000256" key="8">
    <source>
        <dbReference type="ARBA" id="ARBA00023242"/>
    </source>
</evidence>
<dbReference type="FunFam" id="3.40.50.300:FF:001053">
    <property type="entry name" value="Midasin"/>
    <property type="match status" value="1"/>
</dbReference>
<keyword evidence="12" id="KW-1185">Reference proteome</keyword>
<dbReference type="FunFam" id="3.40.50.300:FF:000142">
    <property type="entry name" value="Midasin"/>
    <property type="match status" value="1"/>
</dbReference>
<keyword evidence="8" id="KW-0539">Nucleus</keyword>
<evidence type="ECO:0000256" key="5">
    <source>
        <dbReference type="ARBA" id="ARBA00022741"/>
    </source>
</evidence>
<feature type="compositionally biased region" description="Polar residues" evidence="9">
    <location>
        <begin position="319"/>
        <end position="334"/>
    </location>
</feature>
<feature type="domain" description="AAA+ ATPase" evidence="10">
    <location>
        <begin position="1738"/>
        <end position="1895"/>
    </location>
</feature>
<keyword evidence="7" id="KW-0143">Chaperone</keyword>
<dbReference type="Pfam" id="PF17867">
    <property type="entry name" value="AAA_lid_7"/>
    <property type="match status" value="3"/>
</dbReference>
<dbReference type="GO" id="GO:0005654">
    <property type="term" value="C:nucleoplasm"/>
    <property type="evidence" value="ECO:0007669"/>
    <property type="project" value="UniProtKB-SubCell"/>
</dbReference>
<dbReference type="InterPro" id="IPR041190">
    <property type="entry name" value="Midasin_AAA_lid_5"/>
</dbReference>
<comment type="subcellular location">
    <subcellularLocation>
        <location evidence="1">Nucleus</location>
        <location evidence="1">Nucleolus</location>
    </subcellularLocation>
    <subcellularLocation>
        <location evidence="2">Nucleus</location>
        <location evidence="2">Nucleoplasm</location>
    </subcellularLocation>
</comment>
<feature type="domain" description="AAA+ ATPase" evidence="10">
    <location>
        <begin position="1082"/>
        <end position="1237"/>
    </location>
</feature>
<dbReference type="InterPro" id="IPR003593">
    <property type="entry name" value="AAA+_ATPase"/>
</dbReference>
<feature type="region of interest" description="Disordered" evidence="9">
    <location>
        <begin position="311"/>
        <end position="334"/>
    </location>
</feature>
<gene>
    <name evidence="11" type="primary">RvY_06349-1</name>
    <name evidence="11" type="synonym">RvY_06349.1</name>
    <name evidence="11" type="ORF">RvY_06349</name>
</gene>
<dbReference type="GO" id="GO:0016887">
    <property type="term" value="F:ATP hydrolysis activity"/>
    <property type="evidence" value="ECO:0007669"/>
    <property type="project" value="InterPro"/>
</dbReference>
<dbReference type="Pfam" id="PF07728">
    <property type="entry name" value="AAA_5"/>
    <property type="match status" value="7"/>
</dbReference>
<feature type="domain" description="AAA+ ATPase" evidence="10">
    <location>
        <begin position="361"/>
        <end position="604"/>
    </location>
</feature>
<dbReference type="InterPro" id="IPR040848">
    <property type="entry name" value="AAA_lid_7"/>
</dbReference>
<feature type="domain" description="AAA+ ATPase" evidence="10">
    <location>
        <begin position="1421"/>
        <end position="1573"/>
    </location>
</feature>
<comment type="similarity">
    <text evidence="3">Belongs to the midasin family.</text>
</comment>